<feature type="chain" id="PRO_5046528014" description="Lipoprotein" evidence="2">
    <location>
        <begin position="24"/>
        <end position="178"/>
    </location>
</feature>
<dbReference type="RefSeq" id="WP_395759497.1">
    <property type="nucleotide sequence ID" value="NZ_CP109207.1"/>
</dbReference>
<dbReference type="EMBL" id="CP109207">
    <property type="protein sequence ID" value="WUU56636.1"/>
    <property type="molecule type" value="Genomic_DNA"/>
</dbReference>
<feature type="compositionally biased region" description="Low complexity" evidence="1">
    <location>
        <begin position="33"/>
        <end position="44"/>
    </location>
</feature>
<evidence type="ECO:0008006" key="4">
    <source>
        <dbReference type="Google" id="ProtNLM"/>
    </source>
</evidence>
<protein>
    <recommendedName>
        <fullName evidence="4">Lipoprotein</fullName>
    </recommendedName>
</protein>
<feature type="signal peptide" evidence="2">
    <location>
        <begin position="1"/>
        <end position="23"/>
    </location>
</feature>
<evidence type="ECO:0000256" key="2">
    <source>
        <dbReference type="SAM" id="SignalP"/>
    </source>
</evidence>
<organism evidence="3">
    <name type="scientific">Streptomyces althioticus</name>
    <dbReference type="NCBI Taxonomy" id="83380"/>
    <lineage>
        <taxon>Bacteria</taxon>
        <taxon>Bacillati</taxon>
        <taxon>Actinomycetota</taxon>
        <taxon>Actinomycetes</taxon>
        <taxon>Kitasatosporales</taxon>
        <taxon>Streptomycetaceae</taxon>
        <taxon>Streptomyces</taxon>
        <taxon>Streptomyces althioticus group</taxon>
    </lineage>
</organism>
<feature type="region of interest" description="Disordered" evidence="1">
    <location>
        <begin position="24"/>
        <end position="49"/>
    </location>
</feature>
<evidence type="ECO:0000313" key="3">
    <source>
        <dbReference type="EMBL" id="WUU56636.1"/>
    </source>
</evidence>
<proteinExistence type="predicted"/>
<accession>A0ABZ1YAR6</accession>
<evidence type="ECO:0000256" key="1">
    <source>
        <dbReference type="SAM" id="MobiDB-lite"/>
    </source>
</evidence>
<name>A0ABZ1YAR6_9ACTN</name>
<gene>
    <name evidence="3" type="ORF">OIE82_27225</name>
</gene>
<dbReference type="PROSITE" id="PS51257">
    <property type="entry name" value="PROKAR_LIPOPROTEIN"/>
    <property type="match status" value="1"/>
</dbReference>
<keyword evidence="2" id="KW-0732">Signal</keyword>
<sequence length="178" mass="19184">MNRKAVHAATAVVLLGLASVACSSSEPAKSEPSKTPTPAASTSSGEMTRKEGADQYLKLVAPFNEALGSCVGVMNPLLEAGSTTPSDFPKLRKACKDIPEANRTFANELEKVTWPAEAQESISQMVDELRADQLAWQEVSEVRTHEDLFDPKYPLTEDSGTADLVRARLGLPPVEEIE</sequence>
<reference evidence="3" key="1">
    <citation type="submission" date="2022-10" db="EMBL/GenBank/DDBJ databases">
        <title>The complete genomes of actinobacterial strains from the NBC collection.</title>
        <authorList>
            <person name="Joergensen T.S."/>
            <person name="Alvarez Arevalo M."/>
            <person name="Sterndorff E.B."/>
            <person name="Faurdal D."/>
            <person name="Vuksanovic O."/>
            <person name="Mourched A.-S."/>
            <person name="Charusanti P."/>
            <person name="Shaw S."/>
            <person name="Blin K."/>
            <person name="Weber T."/>
        </authorList>
    </citation>
    <scope>NUCLEOTIDE SEQUENCE [LARGE SCALE GENOMIC DNA]</scope>
    <source>
        <strain evidence="3">NBC 01686</strain>
    </source>
</reference>